<dbReference type="Proteomes" id="UP001175271">
    <property type="component" value="Unassembled WGS sequence"/>
</dbReference>
<protein>
    <submittedName>
        <fullName evidence="2">Uncharacterized protein</fullName>
    </submittedName>
</protein>
<name>A0AA39H7G8_9BILA</name>
<sequence length="176" mass="19387">MSANLKITLLLVAGCLLMPEVTIARAPPDPCLLKCKDNYMNEMQSIVQDTSGEWSIELVTPLQSVLRATSKHSSATGTRRKADGADDVVAKVGDICQTNRVYLSCLGQCRESPARNALFIGQKSWTTICNAYGNDPAGWVAAHQHFKDTQRRLFSALDPSIREFKIKGTQKIAVQY</sequence>
<comment type="caution">
    <text evidence="2">The sequence shown here is derived from an EMBL/GenBank/DDBJ whole genome shotgun (WGS) entry which is preliminary data.</text>
</comment>
<evidence type="ECO:0000313" key="2">
    <source>
        <dbReference type="EMBL" id="KAK0400530.1"/>
    </source>
</evidence>
<feature type="chain" id="PRO_5041206817" evidence="1">
    <location>
        <begin position="25"/>
        <end position="176"/>
    </location>
</feature>
<reference evidence="2" key="1">
    <citation type="submission" date="2023-06" db="EMBL/GenBank/DDBJ databases">
        <title>Genomic analysis of the entomopathogenic nematode Steinernema hermaphroditum.</title>
        <authorList>
            <person name="Schwarz E.M."/>
            <person name="Heppert J.K."/>
            <person name="Baniya A."/>
            <person name="Schwartz H.T."/>
            <person name="Tan C.-H."/>
            <person name="Antoshechkin I."/>
            <person name="Sternberg P.W."/>
            <person name="Goodrich-Blair H."/>
            <person name="Dillman A.R."/>
        </authorList>
    </citation>
    <scope>NUCLEOTIDE SEQUENCE</scope>
    <source>
        <strain evidence="2">PS9179</strain>
        <tissue evidence="2">Whole animal</tissue>
    </source>
</reference>
<organism evidence="2 3">
    <name type="scientific">Steinernema hermaphroditum</name>
    <dbReference type="NCBI Taxonomy" id="289476"/>
    <lineage>
        <taxon>Eukaryota</taxon>
        <taxon>Metazoa</taxon>
        <taxon>Ecdysozoa</taxon>
        <taxon>Nematoda</taxon>
        <taxon>Chromadorea</taxon>
        <taxon>Rhabditida</taxon>
        <taxon>Tylenchina</taxon>
        <taxon>Panagrolaimomorpha</taxon>
        <taxon>Strongyloidoidea</taxon>
        <taxon>Steinernematidae</taxon>
        <taxon>Steinernema</taxon>
    </lineage>
</organism>
<keyword evidence="1" id="KW-0732">Signal</keyword>
<evidence type="ECO:0000313" key="3">
    <source>
        <dbReference type="Proteomes" id="UP001175271"/>
    </source>
</evidence>
<gene>
    <name evidence="2" type="ORF">QR680_015299</name>
</gene>
<proteinExistence type="predicted"/>
<feature type="signal peptide" evidence="1">
    <location>
        <begin position="1"/>
        <end position="24"/>
    </location>
</feature>
<dbReference type="AlphaFoldDB" id="A0AA39H7G8"/>
<evidence type="ECO:0000256" key="1">
    <source>
        <dbReference type="SAM" id="SignalP"/>
    </source>
</evidence>
<accession>A0AA39H7G8</accession>
<dbReference type="EMBL" id="JAUCMV010000004">
    <property type="protein sequence ID" value="KAK0400530.1"/>
    <property type="molecule type" value="Genomic_DNA"/>
</dbReference>
<keyword evidence="3" id="KW-1185">Reference proteome</keyword>